<organism evidence="1 2">
    <name type="scientific">Peronosclerospora sorghi</name>
    <dbReference type="NCBI Taxonomy" id="230839"/>
    <lineage>
        <taxon>Eukaryota</taxon>
        <taxon>Sar</taxon>
        <taxon>Stramenopiles</taxon>
        <taxon>Oomycota</taxon>
        <taxon>Peronosporomycetes</taxon>
        <taxon>Peronosporales</taxon>
        <taxon>Peronosporaceae</taxon>
        <taxon>Peronosclerospora</taxon>
    </lineage>
</organism>
<proteinExistence type="predicted"/>
<dbReference type="EMBL" id="CM047582">
    <property type="protein sequence ID" value="KAI9915768.1"/>
    <property type="molecule type" value="Genomic_DNA"/>
</dbReference>
<gene>
    <name evidence="1" type="ORF">PsorP6_007222</name>
</gene>
<accession>A0ACC0WCU9</accession>
<dbReference type="Proteomes" id="UP001163321">
    <property type="component" value="Chromosome 3"/>
</dbReference>
<evidence type="ECO:0000313" key="2">
    <source>
        <dbReference type="Proteomes" id="UP001163321"/>
    </source>
</evidence>
<comment type="caution">
    <text evidence="1">The sequence shown here is derived from an EMBL/GenBank/DDBJ whole genome shotgun (WGS) entry which is preliminary data.</text>
</comment>
<sequence length="190" mass="21787">MLLSATTASFRCRGVLHGHAKETVAKFLVQRHDPSARQQTLLKERHVKAEGFPAHFDRPARHVHGNVRVLRRELVEAIVIELDPQQAKVLIVARKDVPKRARNERLDARTLHGRHRLLTRRATAKAVSRDNNSLTLFYLLTKVGVRVQERDFPERFHVVFTQELAGKNRVRVNIVPKDLNPTFNGPGERL</sequence>
<reference evidence="1 2" key="1">
    <citation type="journal article" date="2022" name="bioRxiv">
        <title>The genome of the oomycete Peronosclerospora sorghi, a cosmopolitan pathogen of maize and sorghum, is inflated with dispersed pseudogenes.</title>
        <authorList>
            <person name="Fletcher K."/>
            <person name="Martin F."/>
            <person name="Isakeit T."/>
            <person name="Cavanaugh K."/>
            <person name="Magill C."/>
            <person name="Michelmore R."/>
        </authorList>
    </citation>
    <scope>NUCLEOTIDE SEQUENCE [LARGE SCALE GENOMIC DNA]</scope>
    <source>
        <strain evidence="1">P6</strain>
    </source>
</reference>
<name>A0ACC0WCU9_9STRA</name>
<protein>
    <submittedName>
        <fullName evidence="1">Uncharacterized protein</fullName>
    </submittedName>
</protein>
<evidence type="ECO:0000313" key="1">
    <source>
        <dbReference type="EMBL" id="KAI9915768.1"/>
    </source>
</evidence>
<keyword evidence="2" id="KW-1185">Reference proteome</keyword>